<dbReference type="InterPro" id="IPR050769">
    <property type="entry name" value="NAT_camello-type"/>
</dbReference>
<dbReference type="PATRIC" id="fig|157733.3.peg.2433"/>
<evidence type="ECO:0000259" key="2">
    <source>
        <dbReference type="PROSITE" id="PS51186"/>
    </source>
</evidence>
<accession>A0A0J6D136</accession>
<dbReference type="Gene3D" id="3.40.630.30">
    <property type="match status" value="1"/>
</dbReference>
<reference evidence="3" key="1">
    <citation type="submission" date="2015-06" db="EMBL/GenBank/DDBJ databases">
        <authorList>
            <person name="Liu B."/>
            <person name="Wang J."/>
            <person name="Zhu Y."/>
            <person name="Liu G."/>
            <person name="Chen Q."/>
            <person name="Zheng C."/>
            <person name="Che J."/>
            <person name="Ge C."/>
            <person name="Shi H."/>
            <person name="Pan Z."/>
            <person name="Liu X."/>
        </authorList>
    </citation>
    <scope>NUCLEOTIDE SEQUENCE [LARGE SCALE GENOMIC DNA]</scope>
    <source>
        <strain evidence="3">DSM 16346</strain>
    </source>
</reference>
<dbReference type="SUPFAM" id="SSF55729">
    <property type="entry name" value="Acyl-CoA N-acyltransferases (Nat)"/>
    <property type="match status" value="1"/>
</dbReference>
<dbReference type="AlphaFoldDB" id="A0A0J6D136"/>
<dbReference type="GO" id="GO:0008080">
    <property type="term" value="F:N-acetyltransferase activity"/>
    <property type="evidence" value="ECO:0007669"/>
    <property type="project" value="InterPro"/>
</dbReference>
<sequence>MNNKLIIEEFSGAYQKQVSELILHIQQKEYSIAITKEDQPDLLKIPEFYQIGKGNFWLAKLDNEVIGTISLLDIGHNQVALRKMFVNKSYRGSTYQVAESLLNKAVDWAQDHAIQTIYLGTTPQFLAAHRFYQKNGFIAVDRRELPSNFPIVKVDKVFYKLKIEDSKSLHNS</sequence>
<dbReference type="EMBL" id="LELK01000001">
    <property type="protein sequence ID" value="KMM37969.1"/>
    <property type="molecule type" value="Genomic_DNA"/>
</dbReference>
<protein>
    <submittedName>
        <fullName evidence="3">GNAT family acetyltransferase</fullName>
    </submittedName>
</protein>
<dbReference type="PANTHER" id="PTHR13947">
    <property type="entry name" value="GNAT FAMILY N-ACETYLTRANSFERASE"/>
    <property type="match status" value="1"/>
</dbReference>
<dbReference type="Proteomes" id="UP000035996">
    <property type="component" value="Unassembled WGS sequence"/>
</dbReference>
<dbReference type="InterPro" id="IPR016181">
    <property type="entry name" value="Acyl_CoA_acyltransferase"/>
</dbReference>
<proteinExistence type="predicted"/>
<feature type="domain" description="N-acetyltransferase" evidence="2">
    <location>
        <begin position="5"/>
        <end position="164"/>
    </location>
</feature>
<dbReference type="OrthoDB" id="9799681at2"/>
<dbReference type="STRING" id="157733.AB986_01140"/>
<evidence type="ECO:0000313" key="4">
    <source>
        <dbReference type="Proteomes" id="UP000035996"/>
    </source>
</evidence>
<evidence type="ECO:0000313" key="3">
    <source>
        <dbReference type="EMBL" id="KMM37969.1"/>
    </source>
</evidence>
<dbReference type="CDD" id="cd04301">
    <property type="entry name" value="NAT_SF"/>
    <property type="match status" value="1"/>
</dbReference>
<dbReference type="PANTHER" id="PTHR13947:SF37">
    <property type="entry name" value="LD18367P"/>
    <property type="match status" value="1"/>
</dbReference>
<dbReference type="PROSITE" id="PS51186">
    <property type="entry name" value="GNAT"/>
    <property type="match status" value="1"/>
</dbReference>
<keyword evidence="1" id="KW-0808">Transferase</keyword>
<name>A0A0J6D136_9BACL</name>
<dbReference type="RefSeq" id="WP_048309053.1">
    <property type="nucleotide sequence ID" value="NZ_CP119526.1"/>
</dbReference>
<gene>
    <name evidence="3" type="ORF">AB986_01140</name>
</gene>
<dbReference type="InterPro" id="IPR000182">
    <property type="entry name" value="GNAT_dom"/>
</dbReference>
<evidence type="ECO:0000256" key="1">
    <source>
        <dbReference type="ARBA" id="ARBA00022679"/>
    </source>
</evidence>
<keyword evidence="4" id="KW-1185">Reference proteome</keyword>
<comment type="caution">
    <text evidence="3">The sequence shown here is derived from an EMBL/GenBank/DDBJ whole genome shotgun (WGS) entry which is preliminary data.</text>
</comment>
<dbReference type="Pfam" id="PF00583">
    <property type="entry name" value="Acetyltransf_1"/>
    <property type="match status" value="1"/>
</dbReference>
<organism evidence="3 4">
    <name type="scientific">Guptibacillus hwajinpoensis</name>
    <dbReference type="NCBI Taxonomy" id="208199"/>
    <lineage>
        <taxon>Bacteria</taxon>
        <taxon>Bacillati</taxon>
        <taxon>Bacillota</taxon>
        <taxon>Bacilli</taxon>
        <taxon>Bacillales</taxon>
        <taxon>Guptibacillaceae</taxon>
        <taxon>Guptibacillus</taxon>
    </lineage>
</organism>